<accession>A0A971M316</accession>
<dbReference type="GO" id="GO:0016491">
    <property type="term" value="F:oxidoreductase activity"/>
    <property type="evidence" value="ECO:0007669"/>
    <property type="project" value="UniProtKB-KW"/>
</dbReference>
<dbReference type="Pfam" id="PF01266">
    <property type="entry name" value="DAO"/>
    <property type="match status" value="1"/>
</dbReference>
<evidence type="ECO:0000259" key="6">
    <source>
        <dbReference type="Pfam" id="PF01266"/>
    </source>
</evidence>
<comment type="similarity">
    <text evidence="2">Belongs to the ETF-QO/FixC family.</text>
</comment>
<comment type="caution">
    <text evidence="8">The sequence shown here is derived from an EMBL/GenBank/DDBJ whole genome shotgun (WGS) entry which is preliminary data.</text>
</comment>
<evidence type="ECO:0000313" key="8">
    <source>
        <dbReference type="EMBL" id="NLW34226.1"/>
    </source>
</evidence>
<feature type="domain" description="FAD dependent oxidoreductase" evidence="6">
    <location>
        <begin position="5"/>
        <end position="45"/>
    </location>
</feature>
<keyword evidence="5" id="KW-0560">Oxidoreductase</keyword>
<evidence type="ECO:0000256" key="1">
    <source>
        <dbReference type="ARBA" id="ARBA00001974"/>
    </source>
</evidence>
<dbReference type="PROSITE" id="PS51257">
    <property type="entry name" value="PROKAR_LIPOPROTEIN"/>
    <property type="match status" value="1"/>
</dbReference>
<dbReference type="EMBL" id="JAAYEE010000032">
    <property type="protein sequence ID" value="NLW34226.1"/>
    <property type="molecule type" value="Genomic_DNA"/>
</dbReference>
<reference evidence="8" key="1">
    <citation type="journal article" date="2020" name="Biotechnol. Biofuels">
        <title>New insights from the biogas microbiome by comprehensive genome-resolved metagenomics of nearly 1600 species originating from multiple anaerobic digesters.</title>
        <authorList>
            <person name="Campanaro S."/>
            <person name="Treu L."/>
            <person name="Rodriguez-R L.M."/>
            <person name="Kovalovszki A."/>
            <person name="Ziels R.M."/>
            <person name="Maus I."/>
            <person name="Zhu X."/>
            <person name="Kougias P.G."/>
            <person name="Basile A."/>
            <person name="Luo G."/>
            <person name="Schluter A."/>
            <person name="Konstantinidis K.T."/>
            <person name="Angelidaki I."/>
        </authorList>
    </citation>
    <scope>NUCLEOTIDE SEQUENCE</scope>
    <source>
        <strain evidence="8">AS06rmzACSIP_7</strain>
    </source>
</reference>
<feature type="domain" description="ETF-QO/FixC ubiquinone-binding" evidence="7">
    <location>
        <begin position="178"/>
        <end position="280"/>
    </location>
</feature>
<keyword evidence="3" id="KW-0285">Flavoprotein</keyword>
<evidence type="ECO:0000256" key="2">
    <source>
        <dbReference type="ARBA" id="ARBA00006796"/>
    </source>
</evidence>
<organism evidence="8 9">
    <name type="scientific">Syntrophorhabdus aromaticivorans</name>
    <dbReference type="NCBI Taxonomy" id="328301"/>
    <lineage>
        <taxon>Bacteria</taxon>
        <taxon>Pseudomonadati</taxon>
        <taxon>Thermodesulfobacteriota</taxon>
        <taxon>Syntrophorhabdia</taxon>
        <taxon>Syntrophorhabdales</taxon>
        <taxon>Syntrophorhabdaceae</taxon>
        <taxon>Syntrophorhabdus</taxon>
    </lineage>
</organism>
<evidence type="ECO:0000259" key="7">
    <source>
        <dbReference type="Pfam" id="PF21162"/>
    </source>
</evidence>
<reference evidence="8" key="2">
    <citation type="submission" date="2020-01" db="EMBL/GenBank/DDBJ databases">
        <authorList>
            <person name="Campanaro S."/>
        </authorList>
    </citation>
    <scope>NUCLEOTIDE SEQUENCE</scope>
    <source>
        <strain evidence="8">AS06rmzACSIP_7</strain>
    </source>
</reference>
<dbReference type="SUPFAM" id="SSF54373">
    <property type="entry name" value="FAD-linked reductases, C-terminal domain"/>
    <property type="match status" value="1"/>
</dbReference>
<dbReference type="Gene3D" id="3.50.50.60">
    <property type="entry name" value="FAD/NAD(P)-binding domain"/>
    <property type="match status" value="1"/>
</dbReference>
<proteinExistence type="inferred from homology"/>
<dbReference type="PANTHER" id="PTHR43624">
    <property type="entry name" value="ELECTRON TRANSFER FLAVOPROTEIN-QUINONE OXIDOREDUCTASE YDIS-RELATED"/>
    <property type="match status" value="1"/>
</dbReference>
<evidence type="ECO:0000256" key="5">
    <source>
        <dbReference type="ARBA" id="ARBA00023002"/>
    </source>
</evidence>
<dbReference type="InterPro" id="IPR049398">
    <property type="entry name" value="ETF-QO/FixC_UQ-bd"/>
</dbReference>
<evidence type="ECO:0000256" key="3">
    <source>
        <dbReference type="ARBA" id="ARBA00022630"/>
    </source>
</evidence>
<evidence type="ECO:0000313" key="9">
    <source>
        <dbReference type="Proteomes" id="UP000777265"/>
    </source>
</evidence>
<dbReference type="AlphaFoldDB" id="A0A971M316"/>
<keyword evidence="4" id="KW-0274">FAD</keyword>
<dbReference type="PANTHER" id="PTHR43624:SF2">
    <property type="entry name" value="ELECTRON TRANSFER FLAVOPROTEIN-QUINONE OXIDOREDUCTASE YDIS-RELATED"/>
    <property type="match status" value="1"/>
</dbReference>
<comment type="cofactor">
    <cofactor evidence="1">
        <name>FAD</name>
        <dbReference type="ChEBI" id="CHEBI:57692"/>
    </cofactor>
</comment>
<dbReference type="Proteomes" id="UP000777265">
    <property type="component" value="Unassembled WGS sequence"/>
</dbReference>
<gene>
    <name evidence="8" type="ORF">GXY80_01920</name>
</gene>
<dbReference type="Pfam" id="PF21162">
    <property type="entry name" value="ETFQO_UQ-bd"/>
    <property type="match status" value="1"/>
</dbReference>
<name>A0A971M316_9BACT</name>
<dbReference type="SUPFAM" id="SSF51905">
    <property type="entry name" value="FAD/NAD(P)-binding domain"/>
    <property type="match status" value="1"/>
</dbReference>
<dbReference type="InterPro" id="IPR036188">
    <property type="entry name" value="FAD/NAD-bd_sf"/>
</dbReference>
<protein>
    <submittedName>
        <fullName evidence="8">FAD-dependent oxidoreductase</fullName>
    </submittedName>
</protein>
<sequence>MEKIDVVIVGGGVSGLACAYKLAEKDLQVIVVERGDFPGSKNVTGGRLYMMPIREMVGDMLDGAPFERRVVRERWSLLGEGNSVGIDLTSESFRKEEHSYTVLRSTFDRWLGDKLMGKGVFVIPKYRVDDLLREGNKVVGIKAGTEEIFADVVVASDGVLSFLGEKAGLKPTMEPGNYAVGIKEVIELPEEKINDRFNVQSGEGVAHLFLGDVTKGLFGGGFLYTNKESISLGVVVGIKALMGRTPGLEVHTLMEMFKERYELKTLIKGGHLAEYSAHVIPEGGYGGISRTYGNGIILTGDAAGFALNMGVTVRGMEFAIASGIIGAEAILRAKEADDYSEKSLSSYEARLKETFVLQDMHTCKNMPAYLDNDVFFDLYPRSVPDLAEKVMWFDRGSKARIGKTVWENMKASRLLSLRSLIELYRMKNL</sequence>
<dbReference type="InterPro" id="IPR039651">
    <property type="entry name" value="FixC-like"/>
</dbReference>
<dbReference type="InterPro" id="IPR006076">
    <property type="entry name" value="FAD-dep_OxRdtase"/>
</dbReference>
<evidence type="ECO:0000256" key="4">
    <source>
        <dbReference type="ARBA" id="ARBA00022827"/>
    </source>
</evidence>